<keyword evidence="2" id="KW-1185">Reference proteome</keyword>
<accession>A0ACB6FI62</accession>
<dbReference type="Proteomes" id="UP000293547">
    <property type="component" value="Unassembled WGS sequence"/>
</dbReference>
<evidence type="ECO:0000313" key="1">
    <source>
        <dbReference type="EMBL" id="KAB2104107.1"/>
    </source>
</evidence>
<dbReference type="EMBL" id="PDWZ02000007">
    <property type="protein sequence ID" value="KAB2104107.1"/>
    <property type="molecule type" value="Genomic_DNA"/>
</dbReference>
<comment type="caution">
    <text evidence="1">The sequence shown here is derived from an EMBL/GenBank/DDBJ whole genome shotgun (WGS) entry which is preliminary data.</text>
</comment>
<protein>
    <submittedName>
        <fullName evidence="1">Uncharacterized protein</fullName>
    </submittedName>
</protein>
<reference evidence="1 2" key="1">
    <citation type="journal article" date="2019" name="bioRxiv">
        <title>Genomics, evolutionary history and diagnostics of the Alternaria alternata species group including apple and Asian pear pathotypes.</title>
        <authorList>
            <person name="Armitage A.D."/>
            <person name="Cockerton H.M."/>
            <person name="Sreenivasaprasad S."/>
            <person name="Woodhall J.W."/>
            <person name="Lane C.R."/>
            <person name="Harrison R.J."/>
            <person name="Clarkson J.P."/>
        </authorList>
    </citation>
    <scope>NUCLEOTIDE SEQUENCE [LARGE SCALE GENOMIC DNA]</scope>
    <source>
        <strain evidence="1 2">FERA 650</strain>
    </source>
</reference>
<evidence type="ECO:0000313" key="2">
    <source>
        <dbReference type="Proteomes" id="UP000293547"/>
    </source>
</evidence>
<sequence length="238" mass="26858">MSDGHVQEGADYKHTQCAQRYFEDENDEDDDKESEQVSLRMGLRSNHSQDEEEEDNADILMGLVFQSKVKHCEEKVSCCYLVAEGSRCIVRVIDGGNAALLEDIMVLLEKNNPHLNMVIPESQKCKVSAKKKGFRYRPNLGLYSWAARDLLYSYGLPGWRAAFDRLCLFAAGTPDTDFSCHRCSTHISLAAGPDEAISHGRKAHKDGPTRPWCCIRTSKLFYNKEDAIAHMGTYSEQN</sequence>
<gene>
    <name evidence="1" type="ORF">AG0111_0g7231</name>
</gene>
<organism evidence="1 2">
    <name type="scientific">Alternaria gaisen</name>
    <dbReference type="NCBI Taxonomy" id="167740"/>
    <lineage>
        <taxon>Eukaryota</taxon>
        <taxon>Fungi</taxon>
        <taxon>Dikarya</taxon>
        <taxon>Ascomycota</taxon>
        <taxon>Pezizomycotina</taxon>
        <taxon>Dothideomycetes</taxon>
        <taxon>Pleosporomycetidae</taxon>
        <taxon>Pleosporales</taxon>
        <taxon>Pleosporineae</taxon>
        <taxon>Pleosporaceae</taxon>
        <taxon>Alternaria</taxon>
        <taxon>Alternaria sect. Alternaria</taxon>
    </lineage>
</organism>
<proteinExistence type="predicted"/>
<name>A0ACB6FI62_9PLEO</name>